<dbReference type="SUPFAM" id="SSF52047">
    <property type="entry name" value="RNI-like"/>
    <property type="match status" value="1"/>
</dbReference>
<dbReference type="InterPro" id="IPR036047">
    <property type="entry name" value="F-box-like_dom_sf"/>
</dbReference>
<dbReference type="PaxDb" id="65489-OBART10G01160.1"/>
<dbReference type="PANTHER" id="PTHR34223:SF26">
    <property type="entry name" value="OS02G0188900 PROTEIN"/>
    <property type="match status" value="1"/>
</dbReference>
<dbReference type="Gramene" id="OBART10G01160.1">
    <property type="protein sequence ID" value="OBART10G01160.1"/>
    <property type="gene ID" value="OBART10G01160"/>
</dbReference>
<dbReference type="Gene3D" id="3.80.10.10">
    <property type="entry name" value="Ribonuclease Inhibitor"/>
    <property type="match status" value="2"/>
</dbReference>
<dbReference type="SUPFAM" id="SSF81383">
    <property type="entry name" value="F-box domain"/>
    <property type="match status" value="2"/>
</dbReference>
<proteinExistence type="predicted"/>
<dbReference type="FunFam" id="3.80.10.10:FF:001137">
    <property type="entry name" value="F-box domain containing protein, expressed"/>
    <property type="match status" value="1"/>
</dbReference>
<dbReference type="FunFam" id="3.80.10.10:FF:001155">
    <property type="entry name" value="F-box domain containing protein, expressed"/>
    <property type="match status" value="1"/>
</dbReference>
<dbReference type="PANTHER" id="PTHR34223">
    <property type="entry name" value="OS11G0201299 PROTEIN"/>
    <property type="match status" value="1"/>
</dbReference>
<dbReference type="HOGENOM" id="CLU_014501_0_0_1"/>
<dbReference type="Proteomes" id="UP000026960">
    <property type="component" value="Chromosome 10"/>
</dbReference>
<evidence type="ECO:0000256" key="1">
    <source>
        <dbReference type="SAM" id="MobiDB-lite"/>
    </source>
</evidence>
<dbReference type="eggNOG" id="ENOG502RYTW">
    <property type="taxonomic scope" value="Eukaryota"/>
</dbReference>
<evidence type="ECO:0000313" key="3">
    <source>
        <dbReference type="Proteomes" id="UP000026960"/>
    </source>
</evidence>
<reference evidence="2" key="1">
    <citation type="journal article" date="2009" name="Rice">
        <title>De Novo Next Generation Sequencing of Plant Genomes.</title>
        <authorList>
            <person name="Rounsley S."/>
            <person name="Marri P.R."/>
            <person name="Yu Y."/>
            <person name="He R."/>
            <person name="Sisneros N."/>
            <person name="Goicoechea J.L."/>
            <person name="Lee S.J."/>
            <person name="Angelova A."/>
            <person name="Kudrna D."/>
            <person name="Luo M."/>
            <person name="Affourtit J."/>
            <person name="Desany B."/>
            <person name="Knight J."/>
            <person name="Niazi F."/>
            <person name="Egholm M."/>
            <person name="Wing R.A."/>
        </authorList>
    </citation>
    <scope>NUCLEOTIDE SEQUENCE [LARGE SCALE GENOMIC DNA]</scope>
    <source>
        <strain evidence="2">cv. IRGC 105608</strain>
    </source>
</reference>
<sequence length="1020" mass="115493">MHCSADFSVSSLYAASTPTTCLRKRRCASWANTATADGLIMEPQQVHINNRLSNLPNDLICRIISNLDSRQAVWTSLLLRRWCNLWCSLTSINVDFCEFDGETNTWEGDQARFRKFVNNLLLRRDPVPLQDKFCLRSYIPHCANEQEASADANLWISHALQLKAPVVEVDQDIQTRDTLELGGHAVFASQYLTRLVLSAVSFTQDFFKQLGIGCSKLEHLSIYDSIICVDISSKTVKVLIIDNSEFSYDYNTSISTPSATSLTLIDPGGRLPLLKDMGSLVSASIYLTREAIPLDTAINIDQWLMGLSGVRHLALDFPVEVIKIKDDMQWCPKFNNLVNLTLGRWCLDSKLYALTVFLQNSPKLEKLRLEIDEGYTAKDIKGELKERSFTCEHLKIVEVDCVEDDPLEVECLEDEPDPLVNRVKKFFRNSGMTSIQINITHLDYHLPYECEIFREDHKRPRIRHSLRTPPVRRNALVIPSVPPPLALEHPRPPPVRRNASASPGSPGWLMEPEQAPGRGRLMLSDLPDDLIRRIMSFLYARQAVRTCVLLRRWLLEINTSWCVLGVVESVQGVRKVVAWLLLFDRVVGVRGVRGVGSCGGSRVVQASVRLTATSSGVPRNVAQRPAWRLAPGAIGSAAFVAETLLFIFNLQPFFHLWRSLTRINADFCEFKGDTRTWVGDKARLEKFLNALLLRRDPVLLVDKFWLRCPSCSFGVYSLDANLWISHVLQLQAPVLDVRAVGISRLNQAVFTSQYLRRLALSSVVLSKGFFNQLKMGCPELECLFLRDCHIHDHHISSQTLKILTINISDFSFVDKYDCSISTPSVTALTLFGPQGRVPLLLDMASLVSASVYLANDFSNFGTAVDVHRLLTSLSGVKYLALDFDGVNEVQITNKNNMQWCPVFIDLVSLTLGSWCLESNFYGLTVFLQNSPKLEKLTLKLNKVHTRRIVGKLKEKSFTCERLKVVEVICIGDDPLVNCVEEFFFNSGMTSLQIRINHLDGYELYEPRLYRDEYRRRQYMG</sequence>
<dbReference type="EnsemblPlants" id="OBART10G01160.1">
    <property type="protein sequence ID" value="OBART10G01160.1"/>
    <property type="gene ID" value="OBART10G01160"/>
</dbReference>
<protein>
    <recommendedName>
        <fullName evidence="4">F-box domain-containing protein</fullName>
    </recommendedName>
</protein>
<dbReference type="STRING" id="65489.A0A0D3HAR8"/>
<dbReference type="SUPFAM" id="SSF52058">
    <property type="entry name" value="L domain-like"/>
    <property type="match status" value="1"/>
</dbReference>
<dbReference type="InterPro" id="IPR032675">
    <property type="entry name" value="LRR_dom_sf"/>
</dbReference>
<evidence type="ECO:0000313" key="2">
    <source>
        <dbReference type="EnsemblPlants" id="OBART10G01160.1"/>
    </source>
</evidence>
<evidence type="ECO:0008006" key="4">
    <source>
        <dbReference type="Google" id="ProtNLM"/>
    </source>
</evidence>
<reference evidence="2" key="2">
    <citation type="submission" date="2015-03" db="UniProtKB">
        <authorList>
            <consortium name="EnsemblPlants"/>
        </authorList>
    </citation>
    <scope>IDENTIFICATION</scope>
</reference>
<organism evidence="2">
    <name type="scientific">Oryza barthii</name>
    <dbReference type="NCBI Taxonomy" id="65489"/>
    <lineage>
        <taxon>Eukaryota</taxon>
        <taxon>Viridiplantae</taxon>
        <taxon>Streptophyta</taxon>
        <taxon>Embryophyta</taxon>
        <taxon>Tracheophyta</taxon>
        <taxon>Spermatophyta</taxon>
        <taxon>Magnoliopsida</taxon>
        <taxon>Liliopsida</taxon>
        <taxon>Poales</taxon>
        <taxon>Poaceae</taxon>
        <taxon>BOP clade</taxon>
        <taxon>Oryzoideae</taxon>
        <taxon>Oryzeae</taxon>
        <taxon>Oryzinae</taxon>
        <taxon>Oryza</taxon>
    </lineage>
</organism>
<name>A0A0D3HAR8_9ORYZ</name>
<keyword evidence="3" id="KW-1185">Reference proteome</keyword>
<dbReference type="InterPro" id="IPR053197">
    <property type="entry name" value="F-box_SCFL_complex_component"/>
</dbReference>
<dbReference type="AlphaFoldDB" id="A0A0D3HAR8"/>
<feature type="region of interest" description="Disordered" evidence="1">
    <location>
        <begin position="484"/>
        <end position="510"/>
    </location>
</feature>
<accession>A0A0D3HAR8</accession>